<dbReference type="PANTHER" id="PTHR48075:SF5">
    <property type="entry name" value="3-HYDROXYBUTYRYL-COA DEHYDROGENASE"/>
    <property type="match status" value="1"/>
</dbReference>
<sequence length="284" mass="31128">MEVKTVGVYGAGLMGRGIAQVALEGGYDVVLYNHRTPTLEKGVAGIKKGFEKKVAKGKITQEQADGWLGHLKATIELEDLKDVDIVFEAMVENMALKKEAFAKMAPIIKPEAIFVSNTSSLSITELAAASQRPEKFLGMHFFSPVPAMKLVEIINAYDTSEDTIETGKAVAKGFGKEFVTVTDVPMFIANRVMCPMMNEAAILAGENVCSYEDIDKACELGYNLPMGPLKLADAIGIDVMIEVMESLYQETADSKYRPAHLYKVLYRAGRLGRKSGKGFYDYTK</sequence>
<dbReference type="Pfam" id="PF02737">
    <property type="entry name" value="3HCDH_N"/>
    <property type="match status" value="1"/>
</dbReference>
<dbReference type="InterPro" id="IPR006108">
    <property type="entry name" value="3HC_DH_C"/>
</dbReference>
<feature type="domain" description="3-hydroxyacyl-CoA dehydrogenase NAD binding" evidence="7">
    <location>
        <begin position="5"/>
        <end position="183"/>
    </location>
</feature>
<dbReference type="PIRSF" id="PIRSF000105">
    <property type="entry name" value="HCDH"/>
    <property type="match status" value="1"/>
</dbReference>
<keyword evidence="3" id="KW-0560">Oxidoreductase</keyword>
<dbReference type="GO" id="GO:0016616">
    <property type="term" value="F:oxidoreductase activity, acting on the CH-OH group of donors, NAD or NADP as acceptor"/>
    <property type="evidence" value="ECO:0007669"/>
    <property type="project" value="InterPro"/>
</dbReference>
<dbReference type="GO" id="GO:0006631">
    <property type="term" value="P:fatty acid metabolic process"/>
    <property type="evidence" value="ECO:0007669"/>
    <property type="project" value="InterPro"/>
</dbReference>
<evidence type="ECO:0000256" key="1">
    <source>
        <dbReference type="ARBA" id="ARBA00005086"/>
    </source>
</evidence>
<feature type="site" description="Important for catalytic activity" evidence="5">
    <location>
        <position position="140"/>
    </location>
</feature>
<reference evidence="8 9" key="1">
    <citation type="submission" date="2018-07" db="EMBL/GenBank/DDBJ databases">
        <title>GABA Modulating Bacteria of the Human Gut Microbiota.</title>
        <authorList>
            <person name="Strandwitz P."/>
            <person name="Kim K.H."/>
            <person name="Terekhova D."/>
            <person name="Liu J.K."/>
            <person name="Sharma A."/>
            <person name="Levering J."/>
            <person name="Mcdonald D."/>
            <person name="Dietrich D."/>
            <person name="Ramadhar T.R."/>
            <person name="Lekbua A."/>
            <person name="Mroue N."/>
            <person name="Liston C."/>
            <person name="Stewart E.J."/>
            <person name="Dubin M.J."/>
            <person name="Zengler K."/>
            <person name="Knight R."/>
            <person name="Gilbert J.A."/>
            <person name="Clardy J."/>
            <person name="Lewis K."/>
        </authorList>
    </citation>
    <scope>NUCLEOTIDE SEQUENCE [LARGE SCALE GENOMIC DNA]</scope>
    <source>
        <strain evidence="8 9">KLE1738</strain>
    </source>
</reference>
<evidence type="ECO:0000256" key="2">
    <source>
        <dbReference type="ARBA" id="ARBA00009463"/>
    </source>
</evidence>
<dbReference type="PANTHER" id="PTHR48075">
    <property type="entry name" value="3-HYDROXYACYL-COA DEHYDROGENASE FAMILY PROTEIN"/>
    <property type="match status" value="1"/>
</dbReference>
<dbReference type="InterPro" id="IPR006176">
    <property type="entry name" value="3-OHacyl-CoA_DH_NAD-bd"/>
</dbReference>
<dbReference type="Gene3D" id="3.40.50.720">
    <property type="entry name" value="NAD(P)-binding Rossmann-like Domain"/>
    <property type="match status" value="1"/>
</dbReference>
<dbReference type="SUPFAM" id="SSF48179">
    <property type="entry name" value="6-phosphogluconate dehydrogenase C-terminal domain-like"/>
    <property type="match status" value="1"/>
</dbReference>
<dbReference type="Gene3D" id="1.10.1040.10">
    <property type="entry name" value="N-(1-d-carboxylethyl)-l-norvaline Dehydrogenase, domain 2"/>
    <property type="match status" value="1"/>
</dbReference>
<dbReference type="InterPro" id="IPR008927">
    <property type="entry name" value="6-PGluconate_DH-like_C_sf"/>
</dbReference>
<gene>
    <name evidence="8" type="ORF">DV520_04950</name>
</gene>
<dbReference type="SUPFAM" id="SSF51735">
    <property type="entry name" value="NAD(P)-binding Rossmann-fold domains"/>
    <property type="match status" value="1"/>
</dbReference>
<name>A0A3E2B491_9FIRM</name>
<dbReference type="InterPro" id="IPR013328">
    <property type="entry name" value="6PGD_dom2"/>
</dbReference>
<dbReference type="OrthoDB" id="9815331at2"/>
<dbReference type="GeneID" id="97995082"/>
<comment type="caution">
    <text evidence="8">The sequence shown here is derived from an EMBL/GenBank/DDBJ whole genome shotgun (WGS) entry which is preliminary data.</text>
</comment>
<dbReference type="AlphaFoldDB" id="A0A3E2B491"/>
<evidence type="ECO:0000259" key="7">
    <source>
        <dbReference type="Pfam" id="PF02737"/>
    </source>
</evidence>
<comment type="pathway">
    <text evidence="1">Lipid metabolism; butanoate metabolism.</text>
</comment>
<dbReference type="RefSeq" id="WP_117141986.1">
    <property type="nucleotide sequence ID" value="NZ_CAKXKJ010000006.1"/>
</dbReference>
<evidence type="ECO:0000256" key="4">
    <source>
        <dbReference type="ARBA" id="ARBA00067747"/>
    </source>
</evidence>
<keyword evidence="9" id="KW-1185">Reference proteome</keyword>
<evidence type="ECO:0000313" key="9">
    <source>
        <dbReference type="Proteomes" id="UP000260649"/>
    </source>
</evidence>
<evidence type="ECO:0000256" key="3">
    <source>
        <dbReference type="ARBA" id="ARBA00023002"/>
    </source>
</evidence>
<dbReference type="FunFam" id="3.40.50.720:FF:000009">
    <property type="entry name" value="Fatty oxidation complex, alpha subunit"/>
    <property type="match status" value="1"/>
</dbReference>
<dbReference type="GO" id="GO:0070403">
    <property type="term" value="F:NAD+ binding"/>
    <property type="evidence" value="ECO:0007669"/>
    <property type="project" value="InterPro"/>
</dbReference>
<accession>A0A3E2B491</accession>
<protein>
    <recommendedName>
        <fullName evidence="4">3-hydroxybutyryl-CoA dehydrogenase</fullName>
    </recommendedName>
</protein>
<dbReference type="Pfam" id="PF00725">
    <property type="entry name" value="3HCDH"/>
    <property type="match status" value="1"/>
</dbReference>
<dbReference type="InterPro" id="IPR022694">
    <property type="entry name" value="3-OHacyl-CoA_DH"/>
</dbReference>
<comment type="similarity">
    <text evidence="2">Belongs to the 3-hydroxyacyl-CoA dehydrogenase family.</text>
</comment>
<organism evidence="8 9">
    <name type="scientific">Evtepia gabavorous</name>
    <dbReference type="NCBI Taxonomy" id="2211183"/>
    <lineage>
        <taxon>Bacteria</taxon>
        <taxon>Bacillati</taxon>
        <taxon>Bacillota</taxon>
        <taxon>Clostridia</taxon>
        <taxon>Eubacteriales</taxon>
        <taxon>Evtepia</taxon>
    </lineage>
</organism>
<dbReference type="Proteomes" id="UP000260649">
    <property type="component" value="Unassembled WGS sequence"/>
</dbReference>
<evidence type="ECO:0000256" key="5">
    <source>
        <dbReference type="PIRSR" id="PIRSR000105-1"/>
    </source>
</evidence>
<dbReference type="InterPro" id="IPR036291">
    <property type="entry name" value="NAD(P)-bd_dom_sf"/>
</dbReference>
<feature type="domain" description="3-hydroxyacyl-CoA dehydrogenase C-terminal" evidence="6">
    <location>
        <begin position="187"/>
        <end position="282"/>
    </location>
</feature>
<evidence type="ECO:0000259" key="6">
    <source>
        <dbReference type="Pfam" id="PF00725"/>
    </source>
</evidence>
<evidence type="ECO:0000313" key="8">
    <source>
        <dbReference type="EMBL" id="RFT06801.1"/>
    </source>
</evidence>
<proteinExistence type="inferred from homology"/>
<dbReference type="EMBL" id="QQRQ01000006">
    <property type="protein sequence ID" value="RFT06801.1"/>
    <property type="molecule type" value="Genomic_DNA"/>
</dbReference>